<dbReference type="SMART" id="SM00580">
    <property type="entry name" value="PUG"/>
    <property type="match status" value="1"/>
</dbReference>
<dbReference type="SUPFAM" id="SSF143503">
    <property type="entry name" value="PUG domain-like"/>
    <property type="match status" value="1"/>
</dbReference>
<name>A0AAV3NU66_LITER</name>
<sequence length="619" mass="69252">MEQGHMQFSIIWRGKKFVFEMNPLATLKDLGCELQKKTNVKTDTIRLIIPVDKTSRLLYPFSDEHSCLSLEAASILEGKAIRMMGVPQSEVDEILESSKMDLRIAGFEEEEKRIRRRTSSGQHSIRIPQGNYIFSDFRTLHIPGVELNPPPSEALQLMHRLAADKGIVAIMNKHHWRVGIMTEMAPVGYVGISPKCILGFNKNHGEEISLRLRTDDLRGFRKYQSIKKTLLHELAHMVHSEHDAKFYALDRQLNEEAAALDWTKSKGYTLSGMDGSRGDDGDFTVDSSDSLSRKLGGQTPGNSDARALSVAAAYNRLATSVGLTAEPMEEADPDDHQEFVYAPIEEEKLDAGNPEKLVHVLIPDGELQKPEPDCHSLNPEESGENVITLEPSPDDSGRLLDTNPLRSRTEAVLRPNLTENTAVKNNFNCEPIVIPNQDHSHAYDSMDIFQSEATSQEPDPDDSAGTVVQTEPDPEDAMQTKEDSAAQHGGEANFEGQDLQRIQESVSILCNRFQNAVQILRSEANPMDITKVLQTLLNIIQNIIEHPNEEKYKRLRKANPVIQKTILNYKAALEILNLVGFMEDMIFNDVGNAETYLILKQNDPARLWLAKSSLEANVA</sequence>
<protein>
    <recommendedName>
        <fullName evidence="2">WLM domain-containing protein</fullName>
    </recommendedName>
</protein>
<dbReference type="PROSITE" id="PS51397">
    <property type="entry name" value="WLM"/>
    <property type="match status" value="1"/>
</dbReference>
<keyword evidence="4" id="KW-1185">Reference proteome</keyword>
<feature type="region of interest" description="Disordered" evidence="1">
    <location>
        <begin position="271"/>
        <end position="304"/>
    </location>
</feature>
<dbReference type="Proteomes" id="UP001454036">
    <property type="component" value="Unassembled WGS sequence"/>
</dbReference>
<dbReference type="PANTHER" id="PTHR47796:SF1">
    <property type="entry name" value="OS08G0500800 PROTEIN"/>
    <property type="match status" value="1"/>
</dbReference>
<evidence type="ECO:0000259" key="2">
    <source>
        <dbReference type="PROSITE" id="PS51397"/>
    </source>
</evidence>
<dbReference type="Pfam" id="PF08325">
    <property type="entry name" value="WLM"/>
    <property type="match status" value="1"/>
</dbReference>
<dbReference type="Pfam" id="PF09409">
    <property type="entry name" value="PUB"/>
    <property type="match status" value="1"/>
</dbReference>
<dbReference type="Gene3D" id="1.20.58.2190">
    <property type="match status" value="1"/>
</dbReference>
<dbReference type="SUPFAM" id="SSF54236">
    <property type="entry name" value="Ubiquitin-like"/>
    <property type="match status" value="1"/>
</dbReference>
<comment type="caution">
    <text evidence="3">The sequence shown here is derived from an EMBL/GenBank/DDBJ whole genome shotgun (WGS) entry which is preliminary data.</text>
</comment>
<dbReference type="InterPro" id="IPR018997">
    <property type="entry name" value="PUB_domain"/>
</dbReference>
<dbReference type="InterPro" id="IPR036339">
    <property type="entry name" value="PUB-like_dom_sf"/>
</dbReference>
<gene>
    <name evidence="3" type="ORF">LIER_35649</name>
</gene>
<proteinExistence type="predicted"/>
<dbReference type="AlphaFoldDB" id="A0AAV3NU66"/>
<reference evidence="3 4" key="1">
    <citation type="submission" date="2024-01" db="EMBL/GenBank/DDBJ databases">
        <title>The complete chloroplast genome sequence of Lithospermum erythrorhizon: insights into the phylogenetic relationship among Boraginaceae species and the maternal lineages of purple gromwells.</title>
        <authorList>
            <person name="Okada T."/>
            <person name="Watanabe K."/>
        </authorList>
    </citation>
    <scope>NUCLEOTIDE SEQUENCE [LARGE SCALE GENOMIC DNA]</scope>
</reference>
<dbReference type="PANTHER" id="PTHR47796">
    <property type="entry name" value="ZINC METALLOPROTEINASE-LIKE PROTEIN"/>
    <property type="match status" value="1"/>
</dbReference>
<dbReference type="Gene3D" id="3.10.20.90">
    <property type="entry name" value="Phosphatidylinositol 3-kinase Catalytic Subunit, Chain A, domain 1"/>
    <property type="match status" value="1"/>
</dbReference>
<accession>A0AAV3NU66</accession>
<evidence type="ECO:0000313" key="4">
    <source>
        <dbReference type="Proteomes" id="UP001454036"/>
    </source>
</evidence>
<dbReference type="InterPro" id="IPR029071">
    <property type="entry name" value="Ubiquitin-like_domsf"/>
</dbReference>
<evidence type="ECO:0000313" key="3">
    <source>
        <dbReference type="EMBL" id="GAA0142890.1"/>
    </source>
</evidence>
<feature type="region of interest" description="Disordered" evidence="1">
    <location>
        <begin position="377"/>
        <end position="400"/>
    </location>
</feature>
<dbReference type="CDD" id="cd10463">
    <property type="entry name" value="PUB_WLM"/>
    <property type="match status" value="1"/>
</dbReference>
<dbReference type="InterPro" id="IPR013536">
    <property type="entry name" value="WLM_dom"/>
</dbReference>
<feature type="region of interest" description="Disordered" evidence="1">
    <location>
        <begin position="452"/>
        <end position="490"/>
    </location>
</feature>
<dbReference type="EMBL" id="BAABME010015770">
    <property type="protein sequence ID" value="GAA0142890.1"/>
    <property type="molecule type" value="Genomic_DNA"/>
</dbReference>
<organism evidence="3 4">
    <name type="scientific">Lithospermum erythrorhizon</name>
    <name type="common">Purple gromwell</name>
    <name type="synonym">Lithospermum officinale var. erythrorhizon</name>
    <dbReference type="NCBI Taxonomy" id="34254"/>
    <lineage>
        <taxon>Eukaryota</taxon>
        <taxon>Viridiplantae</taxon>
        <taxon>Streptophyta</taxon>
        <taxon>Embryophyta</taxon>
        <taxon>Tracheophyta</taxon>
        <taxon>Spermatophyta</taxon>
        <taxon>Magnoliopsida</taxon>
        <taxon>eudicotyledons</taxon>
        <taxon>Gunneridae</taxon>
        <taxon>Pentapetalae</taxon>
        <taxon>asterids</taxon>
        <taxon>lamiids</taxon>
        <taxon>Boraginales</taxon>
        <taxon>Boraginaceae</taxon>
        <taxon>Boraginoideae</taxon>
        <taxon>Lithospermeae</taxon>
        <taxon>Lithospermum</taxon>
    </lineage>
</organism>
<feature type="domain" description="WLM" evidence="2">
    <location>
        <begin position="125"/>
        <end position="318"/>
    </location>
</feature>
<evidence type="ECO:0000256" key="1">
    <source>
        <dbReference type="SAM" id="MobiDB-lite"/>
    </source>
</evidence>